<dbReference type="PANTHER" id="PTHR33108">
    <property type="entry name" value="OS01G0745000 PROTEIN"/>
    <property type="match status" value="1"/>
</dbReference>
<dbReference type="Pfam" id="PF07911">
    <property type="entry name" value="DUF1677"/>
    <property type="match status" value="1"/>
</dbReference>
<keyword evidence="2" id="KW-1185">Reference proteome</keyword>
<sequence>MAITGSETHSTTTEVPPVMDVLSVKCDSCGFTEECTPAYILRVRERYQGRWICGLCVEAVKDEVLRSNMLISTEEALDRHITFCIRFRSSCSLKQAEHPISAMGRRLRRSLDSPRLLRVNSTADLNAADGVRVCSGQKVVSLLCTVNGLC</sequence>
<evidence type="ECO:0000313" key="1">
    <source>
        <dbReference type="EMBL" id="KAG6658176.1"/>
    </source>
</evidence>
<gene>
    <name evidence="1" type="ORF">CIPAW_04G142400</name>
</gene>
<proteinExistence type="predicted"/>
<reference evidence="1" key="1">
    <citation type="submission" date="2020-12" db="EMBL/GenBank/DDBJ databases">
        <title>WGS assembly of Carya illinoinensis cv. Pawnee.</title>
        <authorList>
            <person name="Platts A."/>
            <person name="Shu S."/>
            <person name="Wright S."/>
            <person name="Barry K."/>
            <person name="Edger P."/>
            <person name="Pires J.C."/>
            <person name="Schmutz J."/>
        </authorList>
    </citation>
    <scope>NUCLEOTIDE SEQUENCE</scope>
    <source>
        <tissue evidence="1">Leaf</tissue>
    </source>
</reference>
<dbReference type="PANTHER" id="PTHR33108:SF3">
    <property type="entry name" value="DUF1677 FAMILY PROTEIN"/>
    <property type="match status" value="1"/>
</dbReference>
<evidence type="ECO:0008006" key="3">
    <source>
        <dbReference type="Google" id="ProtNLM"/>
    </source>
</evidence>
<name>A0A8T1QUQ5_CARIL</name>
<organism evidence="1 2">
    <name type="scientific">Carya illinoinensis</name>
    <name type="common">Pecan</name>
    <dbReference type="NCBI Taxonomy" id="32201"/>
    <lineage>
        <taxon>Eukaryota</taxon>
        <taxon>Viridiplantae</taxon>
        <taxon>Streptophyta</taxon>
        <taxon>Embryophyta</taxon>
        <taxon>Tracheophyta</taxon>
        <taxon>Spermatophyta</taxon>
        <taxon>Magnoliopsida</taxon>
        <taxon>eudicotyledons</taxon>
        <taxon>Gunneridae</taxon>
        <taxon>Pentapetalae</taxon>
        <taxon>rosids</taxon>
        <taxon>fabids</taxon>
        <taxon>Fagales</taxon>
        <taxon>Juglandaceae</taxon>
        <taxon>Carya</taxon>
    </lineage>
</organism>
<protein>
    <recommendedName>
        <fullName evidence="3">DUF1677 family protein</fullName>
    </recommendedName>
</protein>
<evidence type="ECO:0000313" key="2">
    <source>
        <dbReference type="Proteomes" id="UP000811609"/>
    </source>
</evidence>
<comment type="caution">
    <text evidence="1">The sequence shown here is derived from an EMBL/GenBank/DDBJ whole genome shotgun (WGS) entry which is preliminary data.</text>
</comment>
<dbReference type="AlphaFoldDB" id="A0A8T1QUQ5"/>
<dbReference type="Proteomes" id="UP000811609">
    <property type="component" value="Chromosome 4"/>
</dbReference>
<accession>A0A8T1QUQ5</accession>
<dbReference type="EMBL" id="CM031812">
    <property type="protein sequence ID" value="KAG6658176.1"/>
    <property type="molecule type" value="Genomic_DNA"/>
</dbReference>
<dbReference type="InterPro" id="IPR012876">
    <property type="entry name" value="DUF1677_pln"/>
</dbReference>